<dbReference type="PROSITE" id="PS50023">
    <property type="entry name" value="LIM_DOMAIN_2"/>
    <property type="match status" value="2"/>
</dbReference>
<dbReference type="STRING" id="296587.C1EB11"/>
<accession>C1EB11</accession>
<evidence type="ECO:0000256" key="1">
    <source>
        <dbReference type="ARBA" id="ARBA00022723"/>
    </source>
</evidence>
<dbReference type="InParanoid" id="C1EB11"/>
<dbReference type="FunCoup" id="C1EB11">
    <property type="interactions" value="745"/>
</dbReference>
<organism evidence="7 8">
    <name type="scientific">Micromonas commoda (strain RCC299 / NOUM17 / CCMP2709)</name>
    <name type="common">Picoplanktonic green alga</name>
    <dbReference type="NCBI Taxonomy" id="296587"/>
    <lineage>
        <taxon>Eukaryota</taxon>
        <taxon>Viridiplantae</taxon>
        <taxon>Chlorophyta</taxon>
        <taxon>Mamiellophyceae</taxon>
        <taxon>Mamiellales</taxon>
        <taxon>Mamiellaceae</taxon>
        <taxon>Micromonas</taxon>
    </lineage>
</organism>
<dbReference type="PROSITE" id="PS00478">
    <property type="entry name" value="LIM_DOMAIN_1"/>
    <property type="match status" value="2"/>
</dbReference>
<feature type="region of interest" description="Disordered" evidence="5">
    <location>
        <begin position="225"/>
        <end position="272"/>
    </location>
</feature>
<dbReference type="PANTHER" id="PTHR24206">
    <property type="entry name" value="OS06G0237300 PROTEIN"/>
    <property type="match status" value="1"/>
</dbReference>
<evidence type="ECO:0000313" key="8">
    <source>
        <dbReference type="Proteomes" id="UP000002009"/>
    </source>
</evidence>
<dbReference type="FunFam" id="2.10.110.10:FF:000002">
    <property type="entry name" value="LIM domain and actin-binding 1"/>
    <property type="match status" value="1"/>
</dbReference>
<evidence type="ECO:0000313" key="7">
    <source>
        <dbReference type="EMBL" id="ACO65302.1"/>
    </source>
</evidence>
<dbReference type="Pfam" id="PF00412">
    <property type="entry name" value="LIM"/>
    <property type="match status" value="2"/>
</dbReference>
<feature type="region of interest" description="Disordered" evidence="5">
    <location>
        <begin position="1"/>
        <end position="23"/>
    </location>
</feature>
<name>C1EB11_MICCC</name>
<dbReference type="GeneID" id="8244983"/>
<dbReference type="KEGG" id="mis:MICPUN_60266"/>
<proteinExistence type="predicted"/>
<dbReference type="OMA" id="ARTRYHA"/>
<dbReference type="EMBL" id="CP001328">
    <property type="protein sequence ID" value="ACO65302.1"/>
    <property type="molecule type" value="Genomic_DNA"/>
</dbReference>
<dbReference type="GO" id="GO:0051015">
    <property type="term" value="F:actin filament binding"/>
    <property type="evidence" value="ECO:0007669"/>
    <property type="project" value="UniProtKB-ARBA"/>
</dbReference>
<evidence type="ECO:0000256" key="2">
    <source>
        <dbReference type="ARBA" id="ARBA00022833"/>
    </source>
</evidence>
<reference evidence="7 8" key="1">
    <citation type="journal article" date="2009" name="Science">
        <title>Green evolution and dynamic adaptations revealed by genomes of the marine picoeukaryotes Micromonas.</title>
        <authorList>
            <person name="Worden A.Z."/>
            <person name="Lee J.H."/>
            <person name="Mock T."/>
            <person name="Rouze P."/>
            <person name="Simmons M.P."/>
            <person name="Aerts A.L."/>
            <person name="Allen A.E."/>
            <person name="Cuvelier M.L."/>
            <person name="Derelle E."/>
            <person name="Everett M.V."/>
            <person name="Foulon E."/>
            <person name="Grimwood J."/>
            <person name="Gundlach H."/>
            <person name="Henrissat B."/>
            <person name="Napoli C."/>
            <person name="McDonald S.M."/>
            <person name="Parker M.S."/>
            <person name="Rombauts S."/>
            <person name="Salamov A."/>
            <person name="Von Dassow P."/>
            <person name="Badger J.H."/>
            <person name="Coutinho P.M."/>
            <person name="Demir E."/>
            <person name="Dubchak I."/>
            <person name="Gentemann C."/>
            <person name="Eikrem W."/>
            <person name="Gready J.E."/>
            <person name="John U."/>
            <person name="Lanier W."/>
            <person name="Lindquist E.A."/>
            <person name="Lucas S."/>
            <person name="Mayer K.F."/>
            <person name="Moreau H."/>
            <person name="Not F."/>
            <person name="Otillar R."/>
            <person name="Panaud O."/>
            <person name="Pangilinan J."/>
            <person name="Paulsen I."/>
            <person name="Piegu B."/>
            <person name="Poliakov A."/>
            <person name="Robbens S."/>
            <person name="Schmutz J."/>
            <person name="Toulza E."/>
            <person name="Wyss T."/>
            <person name="Zelensky A."/>
            <person name="Zhou K."/>
            <person name="Armbrust E.V."/>
            <person name="Bhattacharya D."/>
            <person name="Goodenough U.W."/>
            <person name="Van de Peer Y."/>
            <person name="Grigoriev I.V."/>
        </authorList>
    </citation>
    <scope>NUCLEOTIDE SEQUENCE [LARGE SCALE GENOMIC DNA]</scope>
    <source>
        <strain evidence="8">RCC299 / NOUM17</strain>
    </source>
</reference>
<keyword evidence="3 4" id="KW-0440">LIM domain</keyword>
<sequence>MVIGNVSPAPDASSKKSPAPAKWTPVAAPKCLVCEKSVYENEKLTADGKVWHKTCFRCGHCRKVLSLGNYAAVSDKVFCKPHFKQLFAEGGGSYASMTGETDPKKAWAPKTADATIGSTGSSGAAAATAPSVKALTGKFGGVRVSSKCPACDKTAYAAEAVDVDGAKYHRHCLRCRECSCSLSLTTMVQCEGRLWCARDAPRNRNTKHMDGNSMEIRGAVEAQKLAHDAMSSPDAVARYSTSSSSSVPVRGDPPPAPIESAPERRLSADVPL</sequence>
<keyword evidence="8" id="KW-1185">Reference proteome</keyword>
<dbReference type="Gene3D" id="2.10.110.10">
    <property type="entry name" value="Cysteine Rich Protein"/>
    <property type="match status" value="2"/>
</dbReference>
<dbReference type="AlphaFoldDB" id="C1EB11"/>
<evidence type="ECO:0000256" key="3">
    <source>
        <dbReference type="ARBA" id="ARBA00023038"/>
    </source>
</evidence>
<dbReference type="CDD" id="cd09443">
    <property type="entry name" value="LIM_Ltd-1"/>
    <property type="match status" value="1"/>
</dbReference>
<dbReference type="Proteomes" id="UP000002009">
    <property type="component" value="Chromosome 7"/>
</dbReference>
<evidence type="ECO:0000256" key="5">
    <source>
        <dbReference type="SAM" id="MobiDB-lite"/>
    </source>
</evidence>
<dbReference type="SUPFAM" id="SSF57716">
    <property type="entry name" value="Glucocorticoid receptor-like (DNA-binding domain)"/>
    <property type="match status" value="3"/>
</dbReference>
<feature type="compositionally biased region" description="Low complexity" evidence="5">
    <location>
        <begin position="7"/>
        <end position="22"/>
    </location>
</feature>
<dbReference type="RefSeq" id="XP_002504044.1">
    <property type="nucleotide sequence ID" value="XM_002503998.1"/>
</dbReference>
<dbReference type="SMART" id="SM00132">
    <property type="entry name" value="LIM"/>
    <property type="match status" value="2"/>
</dbReference>
<evidence type="ECO:0000259" key="6">
    <source>
        <dbReference type="PROSITE" id="PS50023"/>
    </source>
</evidence>
<dbReference type="GO" id="GO:0046872">
    <property type="term" value="F:metal ion binding"/>
    <property type="evidence" value="ECO:0007669"/>
    <property type="project" value="UniProtKB-KW"/>
</dbReference>
<dbReference type="GO" id="GO:0051017">
    <property type="term" value="P:actin filament bundle assembly"/>
    <property type="evidence" value="ECO:0007669"/>
    <property type="project" value="UniProtKB-ARBA"/>
</dbReference>
<dbReference type="CDD" id="cd09358">
    <property type="entry name" value="LIM_Mical_like"/>
    <property type="match status" value="1"/>
</dbReference>
<dbReference type="eggNOG" id="KOG1700">
    <property type="taxonomic scope" value="Eukaryota"/>
</dbReference>
<keyword evidence="2 4" id="KW-0862">Zinc</keyword>
<evidence type="ECO:0000256" key="4">
    <source>
        <dbReference type="PROSITE-ProRule" id="PRU00125"/>
    </source>
</evidence>
<feature type="domain" description="LIM zinc-binding" evidence="6">
    <location>
        <begin position="146"/>
        <end position="206"/>
    </location>
</feature>
<keyword evidence="1 4" id="KW-0479">Metal-binding</keyword>
<dbReference type="InterPro" id="IPR001781">
    <property type="entry name" value="Znf_LIM"/>
</dbReference>
<protein>
    <recommendedName>
        <fullName evidence="6">LIM zinc-binding domain-containing protein</fullName>
    </recommendedName>
</protein>
<feature type="compositionally biased region" description="Basic and acidic residues" evidence="5">
    <location>
        <begin position="261"/>
        <end position="272"/>
    </location>
</feature>
<dbReference type="OrthoDB" id="6129702at2759"/>
<gene>
    <name evidence="7" type="ORF">MICPUN_60266</name>
</gene>
<feature type="domain" description="LIM zinc-binding" evidence="6">
    <location>
        <begin position="29"/>
        <end position="89"/>
    </location>
</feature>